<feature type="domain" description="RING-type" evidence="8">
    <location>
        <begin position="1"/>
        <end position="202"/>
    </location>
</feature>
<dbReference type="InterPro" id="IPR047545">
    <property type="entry name" value="BRcat_RBR_RNF216"/>
</dbReference>
<evidence type="ECO:0000313" key="9">
    <source>
        <dbReference type="EMBL" id="KAF2488232.1"/>
    </source>
</evidence>
<evidence type="ECO:0000256" key="3">
    <source>
        <dbReference type="ARBA" id="ARBA00022723"/>
    </source>
</evidence>
<dbReference type="Pfam" id="PF26200">
    <property type="entry name" value="Rcat_RNF216"/>
    <property type="match status" value="1"/>
</dbReference>
<dbReference type="Proteomes" id="UP000799767">
    <property type="component" value="Unassembled WGS sequence"/>
</dbReference>
<dbReference type="GO" id="GO:0016740">
    <property type="term" value="F:transferase activity"/>
    <property type="evidence" value="ECO:0007669"/>
    <property type="project" value="UniProtKB-KW"/>
</dbReference>
<dbReference type="GeneID" id="54471217"/>
<dbReference type="InterPro" id="IPR051628">
    <property type="entry name" value="LUBAC_E3_Ligases"/>
</dbReference>
<gene>
    <name evidence="9" type="ORF">BDY17DRAFT_230872</name>
</gene>
<keyword evidence="10" id="KW-1185">Reference proteome</keyword>
<evidence type="ECO:0000256" key="7">
    <source>
        <dbReference type="ARBA" id="ARBA00022833"/>
    </source>
</evidence>
<proteinExistence type="predicted"/>
<dbReference type="PROSITE" id="PS51873">
    <property type="entry name" value="TRIAD"/>
    <property type="match status" value="1"/>
</dbReference>
<comment type="pathway">
    <text evidence="1">Protein modification; protein ubiquitination.</text>
</comment>
<sequence>ECSACYDDLPMNRQIHCNGRVAHFTCFDCVEMYIKSEVGESRCRVICPAGCGSGFTQQQLDQLSNKQLLEKFAQIQQEKDIRDAGLEDLEECPFCDYKAILPPVEQDFEFRCANPECERVSCRRCKAVSHVPISCEQHAQDNKLNSRHTIEEAMTAALVRSCNKCKKQFVKEFGCNKMTCPSCGNKQCYVCSASVKDYEHFD</sequence>
<dbReference type="EMBL" id="MU001631">
    <property type="protein sequence ID" value="KAF2488232.1"/>
    <property type="molecule type" value="Genomic_DNA"/>
</dbReference>
<feature type="non-terminal residue" evidence="9">
    <location>
        <position position="1"/>
    </location>
</feature>
<dbReference type="AlphaFoldDB" id="A0A6A6Q7G5"/>
<dbReference type="PANTHER" id="PTHR22770">
    <property type="entry name" value="UBIQUITIN CONJUGATING ENZYME 7 INTERACTING PROTEIN-RELATED"/>
    <property type="match status" value="1"/>
</dbReference>
<feature type="non-terminal residue" evidence="9">
    <location>
        <position position="202"/>
    </location>
</feature>
<dbReference type="Gene3D" id="1.20.120.1750">
    <property type="match status" value="1"/>
</dbReference>
<keyword evidence="6" id="KW-0833">Ubl conjugation pathway</keyword>
<dbReference type="CDD" id="cd20353">
    <property type="entry name" value="Rcat_RBR_RNF216"/>
    <property type="match status" value="1"/>
</dbReference>
<keyword evidence="5" id="KW-0863">Zinc-finger</keyword>
<protein>
    <recommendedName>
        <fullName evidence="8">RING-type domain-containing protein</fullName>
    </recommendedName>
</protein>
<dbReference type="OrthoDB" id="10009520at2759"/>
<dbReference type="InterPro" id="IPR047546">
    <property type="entry name" value="Rcat_RBR_RNF216"/>
</dbReference>
<keyword evidence="3" id="KW-0479">Metal-binding</keyword>
<reference evidence="9" key="1">
    <citation type="journal article" date="2020" name="Stud. Mycol.">
        <title>101 Dothideomycetes genomes: a test case for predicting lifestyles and emergence of pathogens.</title>
        <authorList>
            <person name="Haridas S."/>
            <person name="Albert R."/>
            <person name="Binder M."/>
            <person name="Bloem J."/>
            <person name="Labutti K."/>
            <person name="Salamov A."/>
            <person name="Andreopoulos B."/>
            <person name="Baker S."/>
            <person name="Barry K."/>
            <person name="Bills G."/>
            <person name="Bluhm B."/>
            <person name="Cannon C."/>
            <person name="Castanera R."/>
            <person name="Culley D."/>
            <person name="Daum C."/>
            <person name="Ezra D."/>
            <person name="Gonzalez J."/>
            <person name="Henrissat B."/>
            <person name="Kuo A."/>
            <person name="Liang C."/>
            <person name="Lipzen A."/>
            <person name="Lutzoni F."/>
            <person name="Magnuson J."/>
            <person name="Mondo S."/>
            <person name="Nolan M."/>
            <person name="Ohm R."/>
            <person name="Pangilinan J."/>
            <person name="Park H.-J."/>
            <person name="Ramirez L."/>
            <person name="Alfaro M."/>
            <person name="Sun H."/>
            <person name="Tritt A."/>
            <person name="Yoshinaga Y."/>
            <person name="Zwiers L.-H."/>
            <person name="Turgeon B."/>
            <person name="Goodwin S."/>
            <person name="Spatafora J."/>
            <person name="Crous P."/>
            <person name="Grigoriev I."/>
        </authorList>
    </citation>
    <scope>NUCLEOTIDE SEQUENCE</scope>
    <source>
        <strain evidence="9">CBS 113389</strain>
    </source>
</reference>
<dbReference type="RefSeq" id="XP_033594801.1">
    <property type="nucleotide sequence ID" value="XM_033730215.1"/>
</dbReference>
<evidence type="ECO:0000256" key="5">
    <source>
        <dbReference type="ARBA" id="ARBA00022771"/>
    </source>
</evidence>
<dbReference type="GO" id="GO:0008270">
    <property type="term" value="F:zinc ion binding"/>
    <property type="evidence" value="ECO:0007669"/>
    <property type="project" value="UniProtKB-KW"/>
</dbReference>
<evidence type="ECO:0000259" key="8">
    <source>
        <dbReference type="PROSITE" id="PS51873"/>
    </source>
</evidence>
<evidence type="ECO:0000256" key="6">
    <source>
        <dbReference type="ARBA" id="ARBA00022786"/>
    </source>
</evidence>
<evidence type="ECO:0000256" key="1">
    <source>
        <dbReference type="ARBA" id="ARBA00004906"/>
    </source>
</evidence>
<dbReference type="InterPro" id="IPR044066">
    <property type="entry name" value="TRIAD_supradom"/>
</dbReference>
<dbReference type="SUPFAM" id="SSF57850">
    <property type="entry name" value="RING/U-box"/>
    <property type="match status" value="2"/>
</dbReference>
<keyword evidence="7" id="KW-0862">Zinc</keyword>
<evidence type="ECO:0000256" key="2">
    <source>
        <dbReference type="ARBA" id="ARBA00022679"/>
    </source>
</evidence>
<dbReference type="CDD" id="cd20339">
    <property type="entry name" value="BRcat_RBR_RNF216"/>
    <property type="match status" value="1"/>
</dbReference>
<keyword evidence="4" id="KW-0677">Repeat</keyword>
<accession>A0A6A6Q7G5</accession>
<keyword evidence="2" id="KW-0808">Transferase</keyword>
<dbReference type="PANTHER" id="PTHR22770:SF47">
    <property type="entry name" value="E3 UBIQUITIN-PROTEIN LIGASE RNF216"/>
    <property type="match status" value="1"/>
</dbReference>
<organism evidence="9 10">
    <name type="scientific">Neohortaea acidophila</name>
    <dbReference type="NCBI Taxonomy" id="245834"/>
    <lineage>
        <taxon>Eukaryota</taxon>
        <taxon>Fungi</taxon>
        <taxon>Dikarya</taxon>
        <taxon>Ascomycota</taxon>
        <taxon>Pezizomycotina</taxon>
        <taxon>Dothideomycetes</taxon>
        <taxon>Dothideomycetidae</taxon>
        <taxon>Mycosphaerellales</taxon>
        <taxon>Teratosphaeriaceae</taxon>
        <taxon>Neohortaea</taxon>
    </lineage>
</organism>
<evidence type="ECO:0000256" key="4">
    <source>
        <dbReference type="ARBA" id="ARBA00022737"/>
    </source>
</evidence>
<evidence type="ECO:0000313" key="10">
    <source>
        <dbReference type="Proteomes" id="UP000799767"/>
    </source>
</evidence>
<name>A0A6A6Q7G5_9PEZI</name>